<dbReference type="AlphaFoldDB" id="A0A7W6PQI0"/>
<dbReference type="SMART" id="SM00986">
    <property type="entry name" value="UDG"/>
    <property type="match status" value="1"/>
</dbReference>
<organism evidence="2 3">
    <name type="scientific">Rhizobium rhizoryzae</name>
    <dbReference type="NCBI Taxonomy" id="451876"/>
    <lineage>
        <taxon>Bacteria</taxon>
        <taxon>Pseudomonadati</taxon>
        <taxon>Pseudomonadota</taxon>
        <taxon>Alphaproteobacteria</taxon>
        <taxon>Hyphomicrobiales</taxon>
        <taxon>Rhizobiaceae</taxon>
        <taxon>Rhizobium/Agrobacterium group</taxon>
        <taxon>Rhizobium</taxon>
    </lineage>
</organism>
<proteinExistence type="predicted"/>
<gene>
    <name evidence="2" type="ORF">GGQ72_000426</name>
</gene>
<dbReference type="Gene3D" id="3.40.470.10">
    <property type="entry name" value="Uracil-DNA glycosylase-like domain"/>
    <property type="match status" value="1"/>
</dbReference>
<reference evidence="2 3" key="1">
    <citation type="submission" date="2020-08" db="EMBL/GenBank/DDBJ databases">
        <title>Genomic Encyclopedia of Type Strains, Phase IV (KMG-IV): sequencing the most valuable type-strain genomes for metagenomic binning, comparative biology and taxonomic classification.</title>
        <authorList>
            <person name="Goeker M."/>
        </authorList>
    </citation>
    <scope>NUCLEOTIDE SEQUENCE [LARGE SCALE GENOMIC DNA]</scope>
    <source>
        <strain evidence="2 3">DSM 29514</strain>
    </source>
</reference>
<dbReference type="Proteomes" id="UP000519897">
    <property type="component" value="Unassembled WGS sequence"/>
</dbReference>
<dbReference type="PANTHER" id="PTHR42160">
    <property type="entry name" value="URACIL-DNA GLYCOSYLASE SUPERFAMILY PROTEIN"/>
    <property type="match status" value="1"/>
</dbReference>
<dbReference type="Pfam" id="PF03167">
    <property type="entry name" value="UDG"/>
    <property type="match status" value="1"/>
</dbReference>
<sequence length="213" mass="24100">MALTGDEQRIEILQTAISACRICRDVPAKGIEDRLPHEPRPVVVMSSTARILIAGQAPGLRVHESGIPFNDASGDRLRQWLDVTREEFYDPAKFAIAPMGFCFPGYDAKGHDLPPRRECAPLWRRAVIDAMPQIELVLAIGGYAQGWHLNHAGKQSMTDTVFNWRRSFMVNDGVRILPLPHPSWRNSGWLKRNPWFEADLLPILRQSVDSLIR</sequence>
<dbReference type="SUPFAM" id="SSF52141">
    <property type="entry name" value="Uracil-DNA glycosylase-like"/>
    <property type="match status" value="1"/>
</dbReference>
<comment type="caution">
    <text evidence="2">The sequence shown here is derived from an EMBL/GenBank/DDBJ whole genome shotgun (WGS) entry which is preliminary data.</text>
</comment>
<dbReference type="InterPro" id="IPR047124">
    <property type="entry name" value="HI_0220.2"/>
</dbReference>
<evidence type="ECO:0000313" key="2">
    <source>
        <dbReference type="EMBL" id="MBB4141927.1"/>
    </source>
</evidence>
<protein>
    <submittedName>
        <fullName evidence="2">Uracil-DNA glycosylase</fullName>
    </submittedName>
</protein>
<dbReference type="CDD" id="cd10033">
    <property type="entry name" value="UDG_like"/>
    <property type="match status" value="1"/>
</dbReference>
<dbReference type="InterPro" id="IPR005122">
    <property type="entry name" value="Uracil-DNA_glycosylase-like"/>
</dbReference>
<accession>A0A7W6PQI0</accession>
<dbReference type="EMBL" id="JACIEC010000001">
    <property type="protein sequence ID" value="MBB4141927.1"/>
    <property type="molecule type" value="Genomic_DNA"/>
</dbReference>
<name>A0A7W6PQI0_9HYPH</name>
<dbReference type="InterPro" id="IPR036895">
    <property type="entry name" value="Uracil-DNA_glycosylase-like_sf"/>
</dbReference>
<dbReference type="SMART" id="SM00987">
    <property type="entry name" value="UreE_C"/>
    <property type="match status" value="1"/>
</dbReference>
<dbReference type="PANTHER" id="PTHR42160:SF1">
    <property type="entry name" value="URACIL-DNA GLYCOSYLASE SUPERFAMILY PROTEIN"/>
    <property type="match status" value="1"/>
</dbReference>
<keyword evidence="3" id="KW-1185">Reference proteome</keyword>
<evidence type="ECO:0000259" key="1">
    <source>
        <dbReference type="SMART" id="SM00986"/>
    </source>
</evidence>
<feature type="domain" description="Uracil-DNA glycosylase-like" evidence="1">
    <location>
        <begin position="42"/>
        <end position="205"/>
    </location>
</feature>
<evidence type="ECO:0000313" key="3">
    <source>
        <dbReference type="Proteomes" id="UP000519897"/>
    </source>
</evidence>
<dbReference type="RefSeq" id="WP_165135602.1">
    <property type="nucleotide sequence ID" value="NZ_CP049250.1"/>
</dbReference>